<reference evidence="1 2" key="1">
    <citation type="submission" date="2021-06" db="EMBL/GenBank/DDBJ databases">
        <title>Rheinheimera indica sp. nov., isolated from deep-sea sediment.</title>
        <authorList>
            <person name="Wang Z."/>
            <person name="Zhang X.-Y."/>
        </authorList>
    </citation>
    <scope>NUCLEOTIDE SEQUENCE [LARGE SCALE GENOMIC DNA]</scope>
    <source>
        <strain evidence="1 2">SM2107</strain>
    </source>
</reference>
<proteinExistence type="predicted"/>
<evidence type="ECO:0008006" key="3">
    <source>
        <dbReference type="Google" id="ProtNLM"/>
    </source>
</evidence>
<sequence length="146" mass="16625">MSILRTDNQADSLEILKLVRETADYYRQMAELLAEDNLDKPLTNLGRERETFTSPFEKVVKQLGELPARPDPDKELMQQLGGKLSQLFSTDARNTILDKCLEHDHELADLVRHTKLGELSADIQQLLDQLADNLNKSKKIIQALKV</sequence>
<keyword evidence="2" id="KW-1185">Reference proteome</keyword>
<dbReference type="RefSeq" id="WP_217671276.1">
    <property type="nucleotide sequence ID" value="NZ_JAHRID010000010.1"/>
</dbReference>
<accession>A0ABS6MRR0</accession>
<evidence type="ECO:0000313" key="1">
    <source>
        <dbReference type="EMBL" id="MBV2130967.1"/>
    </source>
</evidence>
<organism evidence="1 2">
    <name type="scientific">Arsukibacterium indicum</name>
    <dbReference type="NCBI Taxonomy" id="2848612"/>
    <lineage>
        <taxon>Bacteria</taxon>
        <taxon>Pseudomonadati</taxon>
        <taxon>Pseudomonadota</taxon>
        <taxon>Gammaproteobacteria</taxon>
        <taxon>Chromatiales</taxon>
        <taxon>Chromatiaceae</taxon>
        <taxon>Arsukibacterium</taxon>
    </lineage>
</organism>
<gene>
    <name evidence="1" type="ORF">KQY15_17855</name>
</gene>
<dbReference type="Proteomes" id="UP000704611">
    <property type="component" value="Unassembled WGS sequence"/>
</dbReference>
<comment type="caution">
    <text evidence="1">The sequence shown here is derived from an EMBL/GenBank/DDBJ whole genome shotgun (WGS) entry which is preliminary data.</text>
</comment>
<protein>
    <recommendedName>
        <fullName evidence="3">DUF2383 domain-containing protein</fullName>
    </recommendedName>
</protein>
<dbReference type="EMBL" id="JAHRID010000010">
    <property type="protein sequence ID" value="MBV2130967.1"/>
    <property type="molecule type" value="Genomic_DNA"/>
</dbReference>
<evidence type="ECO:0000313" key="2">
    <source>
        <dbReference type="Proteomes" id="UP000704611"/>
    </source>
</evidence>
<name>A0ABS6MRR0_9GAMM</name>